<dbReference type="PANTHER" id="PTHR43787:SF11">
    <property type="entry name" value="UPF0026 PROTEIN SLR1464"/>
    <property type="match status" value="1"/>
</dbReference>
<dbReference type="Gene3D" id="1.10.10.10">
    <property type="entry name" value="Winged helix-like DNA-binding domain superfamily/Winged helix DNA-binding domain"/>
    <property type="match status" value="1"/>
</dbReference>
<dbReference type="AlphaFoldDB" id="A0A841R8M9"/>
<dbReference type="SUPFAM" id="SSF46785">
    <property type="entry name" value="Winged helix' DNA-binding domain"/>
    <property type="match status" value="1"/>
</dbReference>
<keyword evidence="9" id="KW-1185">Reference proteome</keyword>
<dbReference type="RefSeq" id="WP_184744590.1">
    <property type="nucleotide sequence ID" value="NZ_JACHGJ010000002.1"/>
</dbReference>
<dbReference type="CDD" id="cd00090">
    <property type="entry name" value="HTH_ARSR"/>
    <property type="match status" value="1"/>
</dbReference>
<dbReference type="Gene3D" id="3.20.20.70">
    <property type="entry name" value="Aldolase class I"/>
    <property type="match status" value="1"/>
</dbReference>
<dbReference type="SFLD" id="SFLDS00029">
    <property type="entry name" value="Radical_SAM"/>
    <property type="match status" value="1"/>
</dbReference>
<reference evidence="8 9" key="1">
    <citation type="submission" date="2020-08" db="EMBL/GenBank/DDBJ databases">
        <title>Genomic Encyclopedia of Type Strains, Phase IV (KMG-IV): sequencing the most valuable type-strain genomes for metagenomic binning, comparative biology and taxonomic classification.</title>
        <authorList>
            <person name="Goeker M."/>
        </authorList>
    </citation>
    <scope>NUCLEOTIDE SEQUENCE [LARGE SCALE GENOMIC DNA]</scope>
    <source>
        <strain evidence="8 9">DSM 2461</strain>
    </source>
</reference>
<dbReference type="CDD" id="cd01335">
    <property type="entry name" value="Radical_SAM"/>
    <property type="match status" value="1"/>
</dbReference>
<dbReference type="Proteomes" id="UP000587760">
    <property type="component" value="Unassembled WGS sequence"/>
</dbReference>
<dbReference type="PROSITE" id="PS51918">
    <property type="entry name" value="RADICAL_SAM"/>
    <property type="match status" value="1"/>
</dbReference>
<dbReference type="GO" id="GO:0051539">
    <property type="term" value="F:4 iron, 4 sulfur cluster binding"/>
    <property type="evidence" value="ECO:0007669"/>
    <property type="project" value="UniProtKB-KW"/>
</dbReference>
<keyword evidence="5" id="KW-0408">Iron</keyword>
<evidence type="ECO:0000256" key="1">
    <source>
        <dbReference type="ARBA" id="ARBA00001966"/>
    </source>
</evidence>
<feature type="domain" description="Radical SAM core" evidence="7">
    <location>
        <begin position="8"/>
        <end position="248"/>
    </location>
</feature>
<keyword evidence="3" id="KW-0949">S-adenosyl-L-methionine</keyword>
<dbReference type="SFLD" id="SFLDG01083">
    <property type="entry name" value="Uncharacterised_Radical_SAM_Su"/>
    <property type="match status" value="1"/>
</dbReference>
<dbReference type="InterPro" id="IPR013785">
    <property type="entry name" value="Aldolase_TIM"/>
</dbReference>
<comment type="cofactor">
    <cofactor evidence="1">
        <name>[4Fe-4S] cluster</name>
        <dbReference type="ChEBI" id="CHEBI:49883"/>
    </cofactor>
</comment>
<dbReference type="GO" id="GO:0006355">
    <property type="term" value="P:regulation of DNA-templated transcription"/>
    <property type="evidence" value="ECO:0007669"/>
    <property type="project" value="UniProtKB-ARBA"/>
</dbReference>
<keyword evidence="6" id="KW-0411">Iron-sulfur</keyword>
<dbReference type="Pfam" id="PF04055">
    <property type="entry name" value="Radical_SAM"/>
    <property type="match status" value="1"/>
</dbReference>
<evidence type="ECO:0000313" key="9">
    <source>
        <dbReference type="Proteomes" id="UP000587760"/>
    </source>
</evidence>
<evidence type="ECO:0000256" key="5">
    <source>
        <dbReference type="ARBA" id="ARBA00023004"/>
    </source>
</evidence>
<name>A0A841R8M9_9SPIO</name>
<dbReference type="InterPro" id="IPR040084">
    <property type="entry name" value="GTPase_Obg"/>
</dbReference>
<evidence type="ECO:0000256" key="6">
    <source>
        <dbReference type="ARBA" id="ARBA00023014"/>
    </source>
</evidence>
<keyword evidence="4" id="KW-0479">Metal-binding</keyword>
<dbReference type="SUPFAM" id="SSF102114">
    <property type="entry name" value="Radical SAM enzymes"/>
    <property type="match status" value="1"/>
</dbReference>
<dbReference type="EMBL" id="JACHGJ010000002">
    <property type="protein sequence ID" value="MBB6479390.1"/>
    <property type="molecule type" value="Genomic_DNA"/>
</dbReference>
<dbReference type="GO" id="GO:0003824">
    <property type="term" value="F:catalytic activity"/>
    <property type="evidence" value="ECO:0007669"/>
    <property type="project" value="InterPro"/>
</dbReference>
<dbReference type="InterPro" id="IPR007197">
    <property type="entry name" value="rSAM"/>
</dbReference>
<comment type="caution">
    <text evidence="8">The sequence shown here is derived from an EMBL/GenBank/DDBJ whole genome shotgun (WGS) entry which is preliminary data.</text>
</comment>
<dbReference type="InterPro" id="IPR011991">
    <property type="entry name" value="ArsR-like_HTH"/>
</dbReference>
<evidence type="ECO:0000256" key="4">
    <source>
        <dbReference type="ARBA" id="ARBA00022723"/>
    </source>
</evidence>
<keyword evidence="2" id="KW-0004">4Fe-4S</keyword>
<accession>A0A841R8M9</accession>
<evidence type="ECO:0000256" key="2">
    <source>
        <dbReference type="ARBA" id="ARBA00022485"/>
    </source>
</evidence>
<gene>
    <name evidence="8" type="ORF">HNR50_001048</name>
</gene>
<sequence length="312" mass="35334">MYKYLFGPVPSRRLGVSLGVDLVPHKVCSLDCVYCEVGRTTDLTLERREYFPADEIKSELKSWFSRNPDPQYITFSGSGEPTLNTALPEIIRYIKKLRPAVPVAMLTNGTLLSDKNVREALLECHIVLPSLDGATQPVFEDINRPASGLKIEDCIEGLIHFRKEYSGEIRLEVFILPGYNDGEWELTALKKAILKIQPDSVQLNSLDRPGVLPGLRKASTEELEKVISFWKLDNVEIISKPADRKNVPSYKSEAGKTILDTISRRPCTSDDLREILGIHVNELNKYLDVLESDGQIESVREERGLFYKLKKR</sequence>
<dbReference type="InterPro" id="IPR036390">
    <property type="entry name" value="WH_DNA-bd_sf"/>
</dbReference>
<evidence type="ECO:0000256" key="3">
    <source>
        <dbReference type="ARBA" id="ARBA00022691"/>
    </source>
</evidence>
<evidence type="ECO:0000313" key="8">
    <source>
        <dbReference type="EMBL" id="MBB6479390.1"/>
    </source>
</evidence>
<protein>
    <submittedName>
        <fullName evidence="8">Wyosine [tRNA(Phe)-imidazoG37] synthetase (Radical SAM superfamily)</fullName>
    </submittedName>
</protein>
<dbReference type="InterPro" id="IPR036388">
    <property type="entry name" value="WH-like_DNA-bd_sf"/>
</dbReference>
<evidence type="ECO:0000259" key="7">
    <source>
        <dbReference type="PROSITE" id="PS51918"/>
    </source>
</evidence>
<organism evidence="8 9">
    <name type="scientific">Spirochaeta isovalerica</name>
    <dbReference type="NCBI Taxonomy" id="150"/>
    <lineage>
        <taxon>Bacteria</taxon>
        <taxon>Pseudomonadati</taxon>
        <taxon>Spirochaetota</taxon>
        <taxon>Spirochaetia</taxon>
        <taxon>Spirochaetales</taxon>
        <taxon>Spirochaetaceae</taxon>
        <taxon>Spirochaeta</taxon>
    </lineage>
</organism>
<dbReference type="InterPro" id="IPR058240">
    <property type="entry name" value="rSAM_sf"/>
</dbReference>
<dbReference type="PANTHER" id="PTHR43787">
    <property type="entry name" value="FEMO COFACTOR BIOSYNTHESIS PROTEIN NIFB-RELATED"/>
    <property type="match status" value="1"/>
</dbReference>
<dbReference type="GO" id="GO:0046872">
    <property type="term" value="F:metal ion binding"/>
    <property type="evidence" value="ECO:0007669"/>
    <property type="project" value="UniProtKB-KW"/>
</dbReference>
<proteinExistence type="predicted"/>